<keyword evidence="3" id="KW-1185">Reference proteome</keyword>
<proteinExistence type="predicted"/>
<evidence type="ECO:0000313" key="2">
    <source>
        <dbReference type="EMBL" id="PFG49728.1"/>
    </source>
</evidence>
<comment type="caution">
    <text evidence="2">The sequence shown here is derived from an EMBL/GenBank/DDBJ whole genome shotgun (WGS) entry which is preliminary data.</text>
</comment>
<evidence type="ECO:0000256" key="1">
    <source>
        <dbReference type="SAM" id="MobiDB-lite"/>
    </source>
</evidence>
<accession>A0A2A9FEY9</accession>
<feature type="region of interest" description="Disordered" evidence="1">
    <location>
        <begin position="20"/>
        <end position="42"/>
    </location>
</feature>
<organism evidence="2 3">
    <name type="scientific">Amycolatopsis sulphurea</name>
    <dbReference type="NCBI Taxonomy" id="76022"/>
    <lineage>
        <taxon>Bacteria</taxon>
        <taxon>Bacillati</taxon>
        <taxon>Actinomycetota</taxon>
        <taxon>Actinomycetes</taxon>
        <taxon>Pseudonocardiales</taxon>
        <taxon>Pseudonocardiaceae</taxon>
        <taxon>Amycolatopsis</taxon>
    </lineage>
</organism>
<reference evidence="2 3" key="1">
    <citation type="submission" date="2017-10" db="EMBL/GenBank/DDBJ databases">
        <title>Sequencing the genomes of 1000 actinobacteria strains.</title>
        <authorList>
            <person name="Klenk H.-P."/>
        </authorList>
    </citation>
    <scope>NUCLEOTIDE SEQUENCE [LARGE SCALE GENOMIC DNA]</scope>
    <source>
        <strain evidence="2 3">DSM 46092</strain>
    </source>
</reference>
<feature type="compositionally biased region" description="Basic and acidic residues" evidence="1">
    <location>
        <begin position="31"/>
        <end position="42"/>
    </location>
</feature>
<sequence length="42" mass="4264">MAIPDAAQVAALITRNGADARAVVSQGSGSRRPEGQDSRPDA</sequence>
<dbReference type="AlphaFoldDB" id="A0A2A9FEY9"/>
<gene>
    <name evidence="2" type="ORF">ATK36_4902</name>
</gene>
<dbReference type="Proteomes" id="UP000243542">
    <property type="component" value="Unassembled WGS sequence"/>
</dbReference>
<protein>
    <submittedName>
        <fullName evidence="2">Uncharacterized protein</fullName>
    </submittedName>
</protein>
<name>A0A2A9FEY9_9PSEU</name>
<dbReference type="EMBL" id="PDJK01000002">
    <property type="protein sequence ID" value="PFG49728.1"/>
    <property type="molecule type" value="Genomic_DNA"/>
</dbReference>
<evidence type="ECO:0000313" key="3">
    <source>
        <dbReference type="Proteomes" id="UP000243542"/>
    </source>
</evidence>